<protein>
    <recommendedName>
        <fullName evidence="9">ABC transporter permease</fullName>
    </recommendedName>
</protein>
<evidence type="ECO:0000256" key="7">
    <source>
        <dbReference type="SAM" id="Phobius"/>
    </source>
</evidence>
<comment type="caution">
    <text evidence="8">The sequence shown here is derived from an EMBL/GenBank/DDBJ whole genome shotgun (WGS) entry which is preliminary data.</text>
</comment>
<gene>
    <name evidence="8" type="ORF">S01H1_36239</name>
</gene>
<dbReference type="Pfam" id="PF02405">
    <property type="entry name" value="MlaE"/>
    <property type="match status" value="1"/>
</dbReference>
<evidence type="ECO:0000313" key="8">
    <source>
        <dbReference type="EMBL" id="GAG02922.1"/>
    </source>
</evidence>
<dbReference type="EMBL" id="BARS01022692">
    <property type="protein sequence ID" value="GAG02922.1"/>
    <property type="molecule type" value="Genomic_DNA"/>
</dbReference>
<dbReference type="InterPro" id="IPR030802">
    <property type="entry name" value="Permease_MalE"/>
</dbReference>
<evidence type="ECO:0008006" key="9">
    <source>
        <dbReference type="Google" id="ProtNLM"/>
    </source>
</evidence>
<feature type="transmembrane region" description="Helical" evidence="7">
    <location>
        <begin position="197"/>
        <end position="217"/>
    </location>
</feature>
<feature type="transmembrane region" description="Helical" evidence="7">
    <location>
        <begin position="50"/>
        <end position="75"/>
    </location>
</feature>
<dbReference type="GO" id="GO:0005548">
    <property type="term" value="F:phospholipid transporter activity"/>
    <property type="evidence" value="ECO:0007669"/>
    <property type="project" value="TreeGrafter"/>
</dbReference>
<evidence type="ECO:0000256" key="3">
    <source>
        <dbReference type="ARBA" id="ARBA00022448"/>
    </source>
</evidence>
<evidence type="ECO:0000256" key="5">
    <source>
        <dbReference type="ARBA" id="ARBA00022989"/>
    </source>
</evidence>
<accession>X0UUM4</accession>
<evidence type="ECO:0000256" key="2">
    <source>
        <dbReference type="ARBA" id="ARBA00007556"/>
    </source>
</evidence>
<keyword evidence="6 7" id="KW-0472">Membrane</keyword>
<reference evidence="8" key="1">
    <citation type="journal article" date="2014" name="Front. Microbiol.">
        <title>High frequency of phylogenetically diverse reductive dehalogenase-homologous genes in deep subseafloor sedimentary metagenomes.</title>
        <authorList>
            <person name="Kawai M."/>
            <person name="Futagami T."/>
            <person name="Toyoda A."/>
            <person name="Takaki Y."/>
            <person name="Nishi S."/>
            <person name="Hori S."/>
            <person name="Arai W."/>
            <person name="Tsubouchi T."/>
            <person name="Morono Y."/>
            <person name="Uchiyama I."/>
            <person name="Ito T."/>
            <person name="Fujiyama A."/>
            <person name="Inagaki F."/>
            <person name="Takami H."/>
        </authorList>
    </citation>
    <scope>NUCLEOTIDE SEQUENCE</scope>
    <source>
        <strain evidence="8">Expedition CK06-06</strain>
    </source>
</reference>
<sequence length="256" mass="27217">MANLLAFIGRKFISFIEHVGGVFVLLGRVFKSLPWLFGNLGLIVEQMSQMGVNSLPLVLITSIFTGAVSAIQAAYQFQDFVPMRYLGTAVGKAVVIELGPVLTALVVAGRVGASIAAELGTMKVTEQLDALKTLAIDPVPFLVSPRFIAALAMLPILTIMSDFIAIMGGYTVALLFLDITSNTFLSGLKMFFHFRDVIAGLVKALVFGGIISTIGCYQGFQTKGGAKGVGRSTTKAVVISMVLILIGDYIIASLVF</sequence>
<evidence type="ECO:0000256" key="4">
    <source>
        <dbReference type="ARBA" id="ARBA00022692"/>
    </source>
</evidence>
<dbReference type="GO" id="GO:0043190">
    <property type="term" value="C:ATP-binding cassette (ABC) transporter complex"/>
    <property type="evidence" value="ECO:0007669"/>
    <property type="project" value="InterPro"/>
</dbReference>
<dbReference type="NCBIfam" id="TIGR00056">
    <property type="entry name" value="MlaE family lipid ABC transporter permease subunit"/>
    <property type="match status" value="1"/>
</dbReference>
<comment type="subcellular location">
    <subcellularLocation>
        <location evidence="1">Membrane</location>
        <topology evidence="1">Multi-pass membrane protein</topology>
    </subcellularLocation>
</comment>
<organism evidence="8">
    <name type="scientific">marine sediment metagenome</name>
    <dbReference type="NCBI Taxonomy" id="412755"/>
    <lineage>
        <taxon>unclassified sequences</taxon>
        <taxon>metagenomes</taxon>
        <taxon>ecological metagenomes</taxon>
    </lineage>
</organism>
<feature type="transmembrane region" description="Helical" evidence="7">
    <location>
        <begin position="237"/>
        <end position="255"/>
    </location>
</feature>
<dbReference type="PANTHER" id="PTHR30188:SF4">
    <property type="entry name" value="PROTEIN TRIGALACTOSYLDIACYLGLYCEROL 1, CHLOROPLASTIC"/>
    <property type="match status" value="1"/>
</dbReference>
<evidence type="ECO:0000256" key="6">
    <source>
        <dbReference type="ARBA" id="ARBA00023136"/>
    </source>
</evidence>
<dbReference type="PANTHER" id="PTHR30188">
    <property type="entry name" value="ABC TRANSPORTER PERMEASE PROTEIN-RELATED"/>
    <property type="match status" value="1"/>
</dbReference>
<comment type="similarity">
    <text evidence="2">Belongs to the MlaE permease family.</text>
</comment>
<feature type="transmembrane region" description="Helical" evidence="7">
    <location>
        <begin position="147"/>
        <end position="177"/>
    </location>
</feature>
<evidence type="ECO:0000256" key="1">
    <source>
        <dbReference type="ARBA" id="ARBA00004141"/>
    </source>
</evidence>
<keyword evidence="5 7" id="KW-1133">Transmembrane helix</keyword>
<keyword evidence="4 7" id="KW-0812">Transmembrane</keyword>
<dbReference type="InterPro" id="IPR003453">
    <property type="entry name" value="ABC_MlaE_roteobac"/>
</dbReference>
<dbReference type="AlphaFoldDB" id="X0UUM4"/>
<keyword evidence="3" id="KW-0813">Transport</keyword>
<proteinExistence type="inferred from homology"/>
<name>X0UUM4_9ZZZZ</name>